<comment type="caution">
    <text evidence="3">The sequence shown here is derived from an EMBL/GenBank/DDBJ whole genome shotgun (WGS) entry which is preliminary data.</text>
</comment>
<dbReference type="InterPro" id="IPR000571">
    <property type="entry name" value="Znf_CCCH"/>
</dbReference>
<proteinExistence type="predicted"/>
<evidence type="ECO:0000256" key="1">
    <source>
        <dbReference type="PROSITE-ProRule" id="PRU00723"/>
    </source>
</evidence>
<sequence>FHYQDGQLPADCCYELVRLARQSGYVVAREVPGQRHEAMCVELRCADTDGSVVHVKDKERSSFWSHVAEPPLEDKVQGNWRVHTVRGCDVLPTCGVQEALRCREAYGGCFARKLCRDHERSHCSMGEDCKFAHRRLKREGHAIGAQGLVENLAKENCKVCDPQLRGVLWEFMLEGRLRVRLDQLLERWGNSSALQQLRQEVEEGSLNLLVAAKSAQLVNDWQQRVRDDLGSALQKPEEVQVFVSPVLTAPPLKLLECLEKAFKQELLTMRLAHVAAITRSCFALHMRYSRWIWLAQHSGYSFFKQKRLRNYILKKSCQYFNGKWAATSDTKQREIDLNSFMGDYFEWPSAGVLLESARLFGPVSLRPSASSRSRLAALFCILWTLETGMSPKEEEEGDEDDDLDSTEDLEERAMTFKEIFPPPFPGELTTWPPLSSPTQMVQDTFAKRKAQPRPVVRGTRVLRLSSAFFLLRRMLEALKYQVPVDSEGTCTLECARSLLEAAGLEHQWVEHQGRFSMDLLTAMLVAKWRTGRSGCNAQEILSGFLVAHSLTRGQGRSHALRRGITGLLWRHERLRGRLPMVSRGGSVGMGLDTSSSDHDIFLKIKDGDEHMVQLLYEVVCDLRAGPGKHLRLDRATIVRKDFAVGIRGYYRDKDFDLVPYTTLPGDKDREVQWDPQRQVWQPILHSDLAPKLQQLSEHHPEGFLTMRLLKLWNEALPKIRGGKAPLVSLHIPLLQLAADQPCESPQCRLLASMRFIRDTWRAKALDSSALLEVRAEPHLARMAAKYAAEKGMEGFDELIDQSIGILEGACAEGGADKRAAERVISAACSLFGLRNSSS</sequence>
<reference evidence="3" key="1">
    <citation type="submission" date="2023-08" db="EMBL/GenBank/DDBJ databases">
        <authorList>
            <person name="Chen Y."/>
            <person name="Shah S."/>
            <person name="Dougan E. K."/>
            <person name="Thang M."/>
            <person name="Chan C."/>
        </authorList>
    </citation>
    <scope>NUCLEOTIDE SEQUENCE</scope>
</reference>
<evidence type="ECO:0000313" key="4">
    <source>
        <dbReference type="Proteomes" id="UP001178507"/>
    </source>
</evidence>
<dbReference type="GO" id="GO:0008270">
    <property type="term" value="F:zinc ion binding"/>
    <property type="evidence" value="ECO:0007669"/>
    <property type="project" value="UniProtKB-KW"/>
</dbReference>
<feature type="non-terminal residue" evidence="3">
    <location>
        <position position="838"/>
    </location>
</feature>
<keyword evidence="1" id="KW-0479">Metal-binding</keyword>
<dbReference type="PROSITE" id="PS50103">
    <property type="entry name" value="ZF_C3H1"/>
    <property type="match status" value="1"/>
</dbReference>
<organism evidence="3 4">
    <name type="scientific">Effrenium voratum</name>
    <dbReference type="NCBI Taxonomy" id="2562239"/>
    <lineage>
        <taxon>Eukaryota</taxon>
        <taxon>Sar</taxon>
        <taxon>Alveolata</taxon>
        <taxon>Dinophyceae</taxon>
        <taxon>Suessiales</taxon>
        <taxon>Symbiodiniaceae</taxon>
        <taxon>Effrenium</taxon>
    </lineage>
</organism>
<evidence type="ECO:0000313" key="3">
    <source>
        <dbReference type="EMBL" id="CAJ1386014.1"/>
    </source>
</evidence>
<name>A0AA36IGR1_9DINO</name>
<keyword evidence="1" id="KW-0863">Zinc-finger</keyword>
<feature type="domain" description="C3H1-type" evidence="2">
    <location>
        <begin position="110"/>
        <end position="136"/>
    </location>
</feature>
<dbReference type="EMBL" id="CAUJNA010001317">
    <property type="protein sequence ID" value="CAJ1386014.1"/>
    <property type="molecule type" value="Genomic_DNA"/>
</dbReference>
<gene>
    <name evidence="3" type="ORF">EVOR1521_LOCUS12480</name>
</gene>
<accession>A0AA36IGR1</accession>
<protein>
    <recommendedName>
        <fullName evidence="2">C3H1-type domain-containing protein</fullName>
    </recommendedName>
</protein>
<dbReference type="AlphaFoldDB" id="A0AA36IGR1"/>
<feature type="zinc finger region" description="C3H1-type" evidence="1">
    <location>
        <begin position="110"/>
        <end position="136"/>
    </location>
</feature>
<keyword evidence="4" id="KW-1185">Reference proteome</keyword>
<dbReference type="Proteomes" id="UP001178507">
    <property type="component" value="Unassembled WGS sequence"/>
</dbReference>
<evidence type="ECO:0000259" key="2">
    <source>
        <dbReference type="PROSITE" id="PS50103"/>
    </source>
</evidence>
<keyword evidence="1" id="KW-0862">Zinc</keyword>